<accession>A0A9X1P4J7</accession>
<feature type="domain" description="HepT-like" evidence="1">
    <location>
        <begin position="45"/>
        <end position="155"/>
    </location>
</feature>
<reference evidence="2" key="1">
    <citation type="submission" date="2022-01" db="EMBL/GenBank/DDBJ databases">
        <title>Jiella avicenniae sp. nov., a novel endophytic bacterium isolated from bark of Avicennia marina.</title>
        <authorList>
            <person name="Tuo L."/>
        </authorList>
    </citation>
    <scope>NUCLEOTIDE SEQUENCE</scope>
    <source>
        <strain evidence="2">CBK1P-4</strain>
    </source>
</reference>
<gene>
    <name evidence="2" type="ORF">LZD57_14210</name>
</gene>
<dbReference type="RefSeq" id="WP_233720143.1">
    <property type="nucleotide sequence ID" value="NZ_JAJUWU010000014.1"/>
</dbReference>
<dbReference type="Proteomes" id="UP001139035">
    <property type="component" value="Unassembled WGS sequence"/>
</dbReference>
<protein>
    <recommendedName>
        <fullName evidence="1">HepT-like domain-containing protein</fullName>
    </recommendedName>
</protein>
<sequence length="167" mass="18331">MTDTRWIEVDDDISAACGHYGKAAALFDRGGFEEETLDGYRAKMALMHSMQSAHTSLEAAFKRILEILGEEAPGGEQSHRDLVKRVARPVTIPGRVRPAILPADVARDVDESRRFRHRATHDYDNFEPALAGPSIEAARRLATTLPAAIASFRDVVDPPAPGDPQQD</sequence>
<dbReference type="InterPro" id="IPR048769">
    <property type="entry name" value="HepT-like_dom"/>
</dbReference>
<dbReference type="Pfam" id="PF20797">
    <property type="entry name" value="HepT-like_2"/>
    <property type="match status" value="1"/>
</dbReference>
<evidence type="ECO:0000259" key="1">
    <source>
        <dbReference type="Pfam" id="PF20797"/>
    </source>
</evidence>
<name>A0A9X1P4J7_9HYPH</name>
<evidence type="ECO:0000313" key="3">
    <source>
        <dbReference type="Proteomes" id="UP001139035"/>
    </source>
</evidence>
<organism evidence="2 3">
    <name type="scientific">Jiella avicenniae</name>
    <dbReference type="NCBI Taxonomy" id="2907202"/>
    <lineage>
        <taxon>Bacteria</taxon>
        <taxon>Pseudomonadati</taxon>
        <taxon>Pseudomonadota</taxon>
        <taxon>Alphaproteobacteria</taxon>
        <taxon>Hyphomicrobiales</taxon>
        <taxon>Aurantimonadaceae</taxon>
        <taxon>Jiella</taxon>
    </lineage>
</organism>
<proteinExistence type="predicted"/>
<evidence type="ECO:0000313" key="2">
    <source>
        <dbReference type="EMBL" id="MCE7029148.1"/>
    </source>
</evidence>
<comment type="caution">
    <text evidence="2">The sequence shown here is derived from an EMBL/GenBank/DDBJ whole genome shotgun (WGS) entry which is preliminary data.</text>
</comment>
<dbReference type="EMBL" id="JAJUWU010000014">
    <property type="protein sequence ID" value="MCE7029148.1"/>
    <property type="molecule type" value="Genomic_DNA"/>
</dbReference>
<dbReference type="AlphaFoldDB" id="A0A9X1P4J7"/>
<keyword evidence="3" id="KW-1185">Reference proteome</keyword>